<feature type="domain" description="YhcG N-terminal" evidence="2">
    <location>
        <begin position="17"/>
        <end position="90"/>
    </location>
</feature>
<dbReference type="EMBL" id="PVWK01000154">
    <property type="protein sequence ID" value="PSB24089.1"/>
    <property type="molecule type" value="Genomic_DNA"/>
</dbReference>
<dbReference type="InterPro" id="IPR011856">
    <property type="entry name" value="tRNA_endonuc-like_dom_sf"/>
</dbReference>
<dbReference type="InterPro" id="IPR053148">
    <property type="entry name" value="PD-DEXK-like_domain"/>
</dbReference>
<protein>
    <recommendedName>
        <fullName evidence="5">DUF1016 domain-containing protein</fullName>
    </recommendedName>
</protein>
<dbReference type="PANTHER" id="PTHR30547:SF5">
    <property type="entry name" value="NUCLEASE YHCG-RELATED"/>
    <property type="match status" value="1"/>
</dbReference>
<dbReference type="OrthoDB" id="9801263at2"/>
<accession>A0A2T1DUB5</accession>
<gene>
    <name evidence="3" type="ORF">C7B82_28530</name>
</gene>
<dbReference type="Gene3D" id="3.40.1350.10">
    <property type="match status" value="1"/>
</dbReference>
<evidence type="ECO:0000259" key="1">
    <source>
        <dbReference type="Pfam" id="PF06250"/>
    </source>
</evidence>
<feature type="domain" description="YhcG PDDEXK nuclease" evidence="1">
    <location>
        <begin position="239"/>
        <end position="390"/>
    </location>
</feature>
<sequence>MEYSRLLAGISYINSFSQIAVARAVNQTLTLRNWLIGAYIIEYEQNGVDRAAYGTQLIETLAKDLKKRGIAGFALSNLRNFRQFALAYPHLAEEAILPKLISFARLVPTEIRQTVSGELRSEPAEVSVDAIEISFAELLLFPSLQGRAQNEPPLLWQDAAYYQKLFATVSWSHLLELCRISDRLKRAFYELEAVKSNWSLREMKRQMNNMLYERIGLSKDKAAVLTLTQQGQLVDSPQTLIRDPYILEFLGLAERPVYTETDLEQALIDHLQEFMQELGRDFCFVERQFRMTVESEHHFLDLLFYHRALQCLIAIDLKLGKFKHDYAGQMNFYLNYLRENVAYPYENPPVGIILCAERDAETVRYATAGLDNQLFVSRYLIALPSEATLKQWLREEQERLSEPKEQS</sequence>
<dbReference type="Pfam" id="PF06250">
    <property type="entry name" value="YhcG_C"/>
    <property type="match status" value="1"/>
</dbReference>
<name>A0A2T1DUB5_9CYAN</name>
<organism evidence="3 4">
    <name type="scientific">Stenomitos frigidus ULC18</name>
    <dbReference type="NCBI Taxonomy" id="2107698"/>
    <lineage>
        <taxon>Bacteria</taxon>
        <taxon>Bacillati</taxon>
        <taxon>Cyanobacteriota</taxon>
        <taxon>Cyanophyceae</taxon>
        <taxon>Leptolyngbyales</taxon>
        <taxon>Leptolyngbyaceae</taxon>
        <taxon>Stenomitos</taxon>
    </lineage>
</organism>
<evidence type="ECO:0000259" key="2">
    <source>
        <dbReference type="Pfam" id="PF17761"/>
    </source>
</evidence>
<dbReference type="AlphaFoldDB" id="A0A2T1DUB5"/>
<feature type="domain" description="YhcG N-terminal" evidence="2">
    <location>
        <begin position="155"/>
        <end position="214"/>
    </location>
</feature>
<reference evidence="4" key="1">
    <citation type="submission" date="2018-02" db="EMBL/GenBank/DDBJ databases">
        <authorList>
            <person name="Moore K."/>
            <person name="Momper L."/>
        </authorList>
    </citation>
    <scope>NUCLEOTIDE SEQUENCE [LARGE SCALE GENOMIC DNA]</scope>
    <source>
        <strain evidence="4">ULC18</strain>
    </source>
</reference>
<evidence type="ECO:0008006" key="5">
    <source>
        <dbReference type="Google" id="ProtNLM"/>
    </source>
</evidence>
<dbReference type="Pfam" id="PF17761">
    <property type="entry name" value="DUF1016_N"/>
    <property type="match status" value="2"/>
</dbReference>
<dbReference type="RefSeq" id="WP_106260468.1">
    <property type="nucleotide sequence ID" value="NZ_CAWNSW010000055.1"/>
</dbReference>
<evidence type="ECO:0000313" key="4">
    <source>
        <dbReference type="Proteomes" id="UP000239576"/>
    </source>
</evidence>
<dbReference type="InterPro" id="IPR009362">
    <property type="entry name" value="YhcG_C"/>
</dbReference>
<keyword evidence="4" id="KW-1185">Reference proteome</keyword>
<dbReference type="Proteomes" id="UP000239576">
    <property type="component" value="Unassembled WGS sequence"/>
</dbReference>
<evidence type="ECO:0000313" key="3">
    <source>
        <dbReference type="EMBL" id="PSB24089.1"/>
    </source>
</evidence>
<reference evidence="3 4" key="2">
    <citation type="submission" date="2018-03" db="EMBL/GenBank/DDBJ databases">
        <title>The ancient ancestry and fast evolution of plastids.</title>
        <authorList>
            <person name="Moore K.R."/>
            <person name="Magnabosco C."/>
            <person name="Momper L."/>
            <person name="Gold D.A."/>
            <person name="Bosak T."/>
            <person name="Fournier G.P."/>
        </authorList>
    </citation>
    <scope>NUCLEOTIDE SEQUENCE [LARGE SCALE GENOMIC DNA]</scope>
    <source>
        <strain evidence="3 4">ULC18</strain>
    </source>
</reference>
<dbReference type="GO" id="GO:0003676">
    <property type="term" value="F:nucleic acid binding"/>
    <property type="evidence" value="ECO:0007669"/>
    <property type="project" value="InterPro"/>
</dbReference>
<comment type="caution">
    <text evidence="3">The sequence shown here is derived from an EMBL/GenBank/DDBJ whole genome shotgun (WGS) entry which is preliminary data.</text>
</comment>
<dbReference type="InterPro" id="IPR041527">
    <property type="entry name" value="YhcG_N"/>
</dbReference>
<dbReference type="PANTHER" id="PTHR30547">
    <property type="entry name" value="UNCHARACTERIZED PROTEIN YHCG-RELATED"/>
    <property type="match status" value="1"/>
</dbReference>
<proteinExistence type="predicted"/>